<dbReference type="PIRSF" id="PIRSF036492">
    <property type="entry name" value="ALDH"/>
    <property type="match status" value="1"/>
</dbReference>
<dbReference type="Gene3D" id="3.40.309.10">
    <property type="entry name" value="Aldehyde Dehydrogenase, Chain A, domain 2"/>
    <property type="match status" value="1"/>
</dbReference>
<dbReference type="EMBL" id="AKKV01000030">
    <property type="protein sequence ID" value="EIT84770.1"/>
    <property type="molecule type" value="Genomic_DNA"/>
</dbReference>
<comment type="similarity">
    <text evidence="1 3 6">Belongs to the aldehyde dehydrogenase family.</text>
</comment>
<evidence type="ECO:0000256" key="2">
    <source>
        <dbReference type="ARBA" id="ARBA00023002"/>
    </source>
</evidence>
<dbReference type="GO" id="GO:0016620">
    <property type="term" value="F:oxidoreductase activity, acting on the aldehyde or oxo group of donors, NAD or NADP as acceptor"/>
    <property type="evidence" value="ECO:0007669"/>
    <property type="project" value="InterPro"/>
</dbReference>
<evidence type="ECO:0000256" key="6">
    <source>
        <dbReference type="RuleBase" id="RU003345"/>
    </source>
</evidence>
<dbReference type="Proteomes" id="UP000004080">
    <property type="component" value="Unassembled WGS sequence"/>
</dbReference>
<protein>
    <recommendedName>
        <fullName evidence="3">Aldehyde dehydrogenase</fullName>
    </recommendedName>
</protein>
<sequence>MGTLMAINPATGKVIDEVEETSLEMVPEMMAQAREAFEGWKTLPIRERLHYFKRLRLLLVQELDHCVEIIASDAGKPKVEAITAELLTTVESLRHLEKHGEDVLRTKKVKTPLALLGKKSYIVHEPKGTVLIISPWNYPFSLAVIPMLSALVSGNCVILKPSEITPMIGKLIQSLFAKAGFPDGTVQVAHGSGELGARLVAASPNYILFTGSIKTGKKIQKAAAEQLIGTTLELSGKDPMIVFDDAHLERAAKGAVWGALTNSGQVCMSVERIYVQQSVYAPFIELLKKELNTLRQEISDDTDLGVMTFAPQVAIVKEHLRDAMEKGAIQEVGSYDESWHENDSFRLEPVLLTNVTEDMKIMSEETFGPVLCVVPFSSEDEAVRCANDSEFGLNASVFSKDIEKAKRVAARLETGAVCINDVVVSFANPHLPFGGVKNSGLGRYHGRAGIELFTEPKAILLDEGKKATEVNWYPYAGKYPYFKQLITAYYGKRIQWPSFLAAYRKLLKKSQ</sequence>
<dbReference type="SUPFAM" id="SSF53720">
    <property type="entry name" value="ALDH-like"/>
    <property type="match status" value="1"/>
</dbReference>
<dbReference type="PANTHER" id="PTHR11699">
    <property type="entry name" value="ALDEHYDE DEHYDROGENASE-RELATED"/>
    <property type="match status" value="1"/>
</dbReference>
<feature type="domain" description="Aldehyde dehydrogenase" evidence="7">
    <location>
        <begin position="5"/>
        <end position="459"/>
    </location>
</feature>
<evidence type="ECO:0000256" key="1">
    <source>
        <dbReference type="ARBA" id="ARBA00009986"/>
    </source>
</evidence>
<dbReference type="OrthoDB" id="9762913at2"/>
<dbReference type="InterPro" id="IPR016161">
    <property type="entry name" value="Ald_DH/histidinol_DH"/>
</dbReference>
<dbReference type="InterPro" id="IPR029510">
    <property type="entry name" value="Ald_DH_CS_GLU"/>
</dbReference>
<keyword evidence="9" id="KW-1185">Reference proteome</keyword>
<proteinExistence type="inferred from homology"/>
<evidence type="ECO:0000256" key="4">
    <source>
        <dbReference type="PIRSR" id="PIRSR036492-1"/>
    </source>
</evidence>
<feature type="active site" evidence="4">
    <location>
        <position position="267"/>
    </location>
</feature>
<keyword evidence="2 3" id="KW-0560">Oxidoreductase</keyword>
<dbReference type="PATRIC" id="fig|1196324.3.peg.2823"/>
<evidence type="ECO:0000259" key="7">
    <source>
        <dbReference type="Pfam" id="PF00171"/>
    </source>
</evidence>
<evidence type="ECO:0000256" key="3">
    <source>
        <dbReference type="PIRNR" id="PIRNR036492"/>
    </source>
</evidence>
<dbReference type="InterPro" id="IPR012394">
    <property type="entry name" value="Aldehyde_DH_NAD(P)"/>
</dbReference>
<dbReference type="PROSITE" id="PS00687">
    <property type="entry name" value="ALDEHYDE_DEHYDR_GLU"/>
    <property type="match status" value="1"/>
</dbReference>
<dbReference type="GO" id="GO:0006081">
    <property type="term" value="P:aldehyde metabolic process"/>
    <property type="evidence" value="ECO:0007669"/>
    <property type="project" value="InterPro"/>
</dbReference>
<dbReference type="RefSeq" id="WP_007202838.1">
    <property type="nucleotide sequence ID" value="NZ_AKKV01000030.1"/>
</dbReference>
<evidence type="ECO:0000313" key="9">
    <source>
        <dbReference type="Proteomes" id="UP000004080"/>
    </source>
</evidence>
<evidence type="ECO:0000313" key="8">
    <source>
        <dbReference type="EMBL" id="EIT84770.1"/>
    </source>
</evidence>
<comment type="caution">
    <text evidence="8">The sequence shown here is derived from an EMBL/GenBank/DDBJ whole genome shotgun (WGS) entry which is preliminary data.</text>
</comment>
<dbReference type="Pfam" id="PF00171">
    <property type="entry name" value="Aldedh"/>
    <property type="match status" value="1"/>
</dbReference>
<dbReference type="STRING" id="1196324.A374_13800"/>
<gene>
    <name evidence="8" type="ORF">A374_13800</name>
</gene>
<reference evidence="8 9" key="1">
    <citation type="journal article" date="2012" name="J. Bacteriol.">
        <title>Genome of Bacillus macauensis ZFHKF-1, a Long-Chain-Forming Bacterium.</title>
        <authorList>
            <person name="Cai L."/>
            <person name="Zhang T."/>
        </authorList>
    </citation>
    <scope>NUCLEOTIDE SEQUENCE [LARGE SCALE GENOMIC DNA]</scope>
    <source>
        <strain evidence="8 9">ZFHKF-1</strain>
    </source>
</reference>
<dbReference type="AlphaFoldDB" id="I8UCX2"/>
<dbReference type="InterPro" id="IPR016163">
    <property type="entry name" value="Ald_DH_C"/>
</dbReference>
<dbReference type="InterPro" id="IPR015590">
    <property type="entry name" value="Aldehyde_DH_dom"/>
</dbReference>
<dbReference type="eggNOG" id="COG1012">
    <property type="taxonomic scope" value="Bacteria"/>
</dbReference>
<name>I8UCX2_9BACL</name>
<dbReference type="CDD" id="cd07099">
    <property type="entry name" value="ALDH_DDALDH"/>
    <property type="match status" value="1"/>
</dbReference>
<organism evidence="8 9">
    <name type="scientific">Fictibacillus macauensis ZFHKF-1</name>
    <dbReference type="NCBI Taxonomy" id="1196324"/>
    <lineage>
        <taxon>Bacteria</taxon>
        <taxon>Bacillati</taxon>
        <taxon>Bacillota</taxon>
        <taxon>Bacilli</taxon>
        <taxon>Bacillales</taxon>
        <taxon>Fictibacillaceae</taxon>
        <taxon>Fictibacillus</taxon>
    </lineage>
</organism>
<dbReference type="InterPro" id="IPR016162">
    <property type="entry name" value="Ald_DH_N"/>
</dbReference>
<feature type="active site" evidence="4 5">
    <location>
        <position position="233"/>
    </location>
</feature>
<dbReference type="Gene3D" id="3.40.605.10">
    <property type="entry name" value="Aldehyde Dehydrogenase, Chain A, domain 1"/>
    <property type="match status" value="1"/>
</dbReference>
<dbReference type="FunFam" id="3.40.309.10:FF:000009">
    <property type="entry name" value="Aldehyde dehydrogenase A"/>
    <property type="match status" value="1"/>
</dbReference>
<accession>I8UCX2</accession>
<evidence type="ECO:0000256" key="5">
    <source>
        <dbReference type="PROSITE-ProRule" id="PRU10007"/>
    </source>
</evidence>